<accession>A0A8T1N3A6</accession>
<dbReference type="PANTHER" id="PTHR13946:SF16">
    <property type="entry name" value="DNA-DIRECTED RNA POLYMERASE II SUBUNIT RPB11"/>
    <property type="match status" value="1"/>
</dbReference>
<evidence type="ECO:0000313" key="4">
    <source>
        <dbReference type="Proteomes" id="UP000811609"/>
    </source>
</evidence>
<dbReference type="Pfam" id="PF13656">
    <property type="entry name" value="RNA_pol_L_2"/>
    <property type="match status" value="1"/>
</dbReference>
<evidence type="ECO:0000259" key="1">
    <source>
        <dbReference type="Pfam" id="PF13656"/>
    </source>
</evidence>
<dbReference type="AlphaFoldDB" id="A0A8T1N3A6"/>
<proteinExistence type="predicted"/>
<sequence length="101" mass="11656">MNTPDRYEHFVVPEGTKKVSSKRDTKIINVASFTIKREDHTIGNLICMDLNLLFAGYKLPYTLQYKIIVRVSDLRCPLPLYIYTSHNIDLREGPTIGKRIS</sequence>
<gene>
    <name evidence="2" type="ORF">CIPAW_15G004900</name>
    <name evidence="3" type="ORF">I3842_15G004600</name>
</gene>
<protein>
    <recommendedName>
        <fullName evidence="1">DNA-directed RNA polymerase RBP11-like dimerisation domain-containing protein</fullName>
    </recommendedName>
</protein>
<name>A0A8T1N3A6_CARIL</name>
<dbReference type="PANTHER" id="PTHR13946">
    <property type="entry name" value="DNA-DIRECTED RNA POLYMERASE I,II,III"/>
    <property type="match status" value="1"/>
</dbReference>
<organism evidence="2 4">
    <name type="scientific">Carya illinoinensis</name>
    <name type="common">Pecan</name>
    <dbReference type="NCBI Taxonomy" id="32201"/>
    <lineage>
        <taxon>Eukaryota</taxon>
        <taxon>Viridiplantae</taxon>
        <taxon>Streptophyta</taxon>
        <taxon>Embryophyta</taxon>
        <taxon>Tracheophyta</taxon>
        <taxon>Spermatophyta</taxon>
        <taxon>Magnoliopsida</taxon>
        <taxon>eudicotyledons</taxon>
        <taxon>Gunneridae</taxon>
        <taxon>Pentapetalae</taxon>
        <taxon>rosids</taxon>
        <taxon>fabids</taxon>
        <taxon>Fagales</taxon>
        <taxon>Juglandaceae</taxon>
        <taxon>Carya</taxon>
    </lineage>
</organism>
<dbReference type="InterPro" id="IPR009025">
    <property type="entry name" value="RBP11-like_dimer"/>
</dbReference>
<reference evidence="3" key="2">
    <citation type="submission" date="2021-01" db="EMBL/GenBank/DDBJ databases">
        <authorList>
            <person name="Lovell J.T."/>
            <person name="Bentley N."/>
            <person name="Bhattarai G."/>
            <person name="Jenkins J.W."/>
            <person name="Sreedasyam A."/>
            <person name="Alarcon Y."/>
            <person name="Bock C."/>
            <person name="Boston L."/>
            <person name="Carlson J."/>
            <person name="Cervantes K."/>
            <person name="Clermont K."/>
            <person name="Krom N."/>
            <person name="Kubenka K."/>
            <person name="Mamidi S."/>
            <person name="Mattison C."/>
            <person name="Monteros M."/>
            <person name="Pisani C."/>
            <person name="Plott C."/>
            <person name="Rajasekar S."/>
            <person name="Rhein H.S."/>
            <person name="Rohla C."/>
            <person name="Song M."/>
            <person name="Hilaire R.S."/>
            <person name="Shu S."/>
            <person name="Wells L."/>
            <person name="Wang X."/>
            <person name="Webber J."/>
            <person name="Heerema R.J."/>
            <person name="Klein P."/>
            <person name="Conner P."/>
            <person name="Grauke L."/>
            <person name="Grimwood J."/>
            <person name="Schmutz J."/>
            <person name="Randall J.J."/>
        </authorList>
    </citation>
    <scope>NUCLEOTIDE SEQUENCE</scope>
    <source>
        <tissue evidence="3">Leaf</tissue>
    </source>
</reference>
<dbReference type="EMBL" id="CM031823">
    <property type="protein sequence ID" value="KAG6625819.1"/>
    <property type="molecule type" value="Genomic_DNA"/>
</dbReference>
<dbReference type="EMBL" id="CM031839">
    <property type="protein sequence ID" value="KAG6673705.1"/>
    <property type="molecule type" value="Genomic_DNA"/>
</dbReference>
<dbReference type="GO" id="GO:0046983">
    <property type="term" value="F:protein dimerization activity"/>
    <property type="evidence" value="ECO:0007669"/>
    <property type="project" value="InterPro"/>
</dbReference>
<comment type="caution">
    <text evidence="2">The sequence shown here is derived from an EMBL/GenBank/DDBJ whole genome shotgun (WGS) entry which is preliminary data.</text>
</comment>
<dbReference type="Proteomes" id="UP000811246">
    <property type="component" value="Chromosome 15"/>
</dbReference>
<evidence type="ECO:0000313" key="3">
    <source>
        <dbReference type="EMBL" id="KAG6673705.1"/>
    </source>
</evidence>
<feature type="domain" description="DNA-directed RNA polymerase RBP11-like dimerisation" evidence="1">
    <location>
        <begin position="31"/>
        <end position="72"/>
    </location>
</feature>
<reference evidence="2" key="1">
    <citation type="submission" date="2020-12" db="EMBL/GenBank/DDBJ databases">
        <title>WGS assembly of Carya illinoinensis cv. Pawnee.</title>
        <authorList>
            <person name="Platts A."/>
            <person name="Shu S."/>
            <person name="Wright S."/>
            <person name="Barry K."/>
            <person name="Edger P."/>
            <person name="Pires J.C."/>
            <person name="Schmutz J."/>
        </authorList>
    </citation>
    <scope>NUCLEOTIDE SEQUENCE</scope>
    <source>
        <tissue evidence="2">Leaf</tissue>
    </source>
</reference>
<dbReference type="GO" id="GO:0006366">
    <property type="term" value="P:transcription by RNA polymerase II"/>
    <property type="evidence" value="ECO:0007669"/>
    <property type="project" value="TreeGrafter"/>
</dbReference>
<dbReference type="GO" id="GO:0003899">
    <property type="term" value="F:DNA-directed RNA polymerase activity"/>
    <property type="evidence" value="ECO:0007669"/>
    <property type="project" value="TreeGrafter"/>
</dbReference>
<dbReference type="Proteomes" id="UP000811609">
    <property type="component" value="Chromosome 15"/>
</dbReference>
<evidence type="ECO:0000313" key="2">
    <source>
        <dbReference type="EMBL" id="KAG6625819.1"/>
    </source>
</evidence>
<dbReference type="GO" id="GO:0005665">
    <property type="term" value="C:RNA polymerase II, core complex"/>
    <property type="evidence" value="ECO:0007669"/>
    <property type="project" value="TreeGrafter"/>
</dbReference>
<keyword evidence="4" id="KW-1185">Reference proteome</keyword>